<evidence type="ECO:0000313" key="8">
    <source>
        <dbReference type="EMBL" id="KYN37875.1"/>
    </source>
</evidence>
<comment type="subcellular location">
    <subcellularLocation>
        <location evidence="1">Membrane</location>
        <topology evidence="1">Single-pass membrane protein</topology>
    </subcellularLocation>
</comment>
<feature type="non-terminal residue" evidence="8">
    <location>
        <position position="1"/>
    </location>
</feature>
<evidence type="ECO:0000256" key="3">
    <source>
        <dbReference type="ARBA" id="ARBA00022729"/>
    </source>
</evidence>
<dbReference type="GO" id="GO:0000139">
    <property type="term" value="C:Golgi membrane"/>
    <property type="evidence" value="ECO:0007669"/>
    <property type="project" value="UniProtKB-SubCell"/>
</dbReference>
<feature type="compositionally biased region" description="Basic and acidic residues" evidence="6">
    <location>
        <begin position="1"/>
        <end position="34"/>
    </location>
</feature>
<evidence type="ECO:0000256" key="5">
    <source>
        <dbReference type="ARBA" id="ARBA00023136"/>
    </source>
</evidence>
<dbReference type="AlphaFoldDB" id="A0A195FB76"/>
<feature type="transmembrane region" description="Helical" evidence="7">
    <location>
        <begin position="236"/>
        <end position="259"/>
    </location>
</feature>
<proteinExistence type="predicted"/>
<dbReference type="EMBL" id="KQ981693">
    <property type="protein sequence ID" value="KYN37875.1"/>
    <property type="molecule type" value="Genomic_DNA"/>
</dbReference>
<evidence type="ECO:0000256" key="4">
    <source>
        <dbReference type="ARBA" id="ARBA00022989"/>
    </source>
</evidence>
<accession>A0A195FB76</accession>
<evidence type="ECO:0000256" key="6">
    <source>
        <dbReference type="SAM" id="MobiDB-lite"/>
    </source>
</evidence>
<dbReference type="Pfam" id="PF09451">
    <property type="entry name" value="ATG27"/>
    <property type="match status" value="1"/>
</dbReference>
<dbReference type="PANTHER" id="PTHR15071:SF0">
    <property type="entry name" value="MANNOSE 6-PHOSPHATE RECEPTOR-LIKE PROTEIN 1"/>
    <property type="match status" value="1"/>
</dbReference>
<dbReference type="GO" id="GO:0005802">
    <property type="term" value="C:trans-Golgi network"/>
    <property type="evidence" value="ECO:0007669"/>
    <property type="project" value="TreeGrafter"/>
</dbReference>
<dbReference type="STRING" id="34720.A0A195FB76"/>
<evidence type="ECO:0000256" key="2">
    <source>
        <dbReference type="ARBA" id="ARBA00022692"/>
    </source>
</evidence>
<dbReference type="PANTHER" id="PTHR15071">
    <property type="entry name" value="MANNOSE-6-PHOSPHATE RECEPTOR FAMILY MEMBER"/>
    <property type="match status" value="1"/>
</dbReference>
<feature type="compositionally biased region" description="Acidic residues" evidence="6">
    <location>
        <begin position="58"/>
        <end position="79"/>
    </location>
</feature>
<reference evidence="8 9" key="1">
    <citation type="submission" date="2016-03" db="EMBL/GenBank/DDBJ databases">
        <title>Trachymyrmex septentrionalis WGS genome.</title>
        <authorList>
            <person name="Nygaard S."/>
            <person name="Hu H."/>
            <person name="Boomsma J."/>
            <person name="Zhang G."/>
        </authorList>
    </citation>
    <scope>NUCLEOTIDE SEQUENCE [LARGE SCALE GENOMIC DNA]</scope>
    <source>
        <strain evidence="8">Tsep2-gDNA-1</strain>
        <tissue evidence="8">Whole body</tissue>
    </source>
</reference>
<gene>
    <name evidence="8" type="ORF">ALC56_08074</name>
</gene>
<evidence type="ECO:0000256" key="7">
    <source>
        <dbReference type="SAM" id="Phobius"/>
    </source>
</evidence>
<name>A0A195FB76_9HYME</name>
<keyword evidence="8" id="KW-0675">Receptor</keyword>
<keyword evidence="5 7" id="KW-0472">Membrane</keyword>
<keyword evidence="2 7" id="KW-0812">Transmembrane</keyword>
<evidence type="ECO:0000256" key="1">
    <source>
        <dbReference type="ARBA" id="ARBA00004167"/>
    </source>
</evidence>
<keyword evidence="4 7" id="KW-1133">Transmembrane helix</keyword>
<dbReference type="Proteomes" id="UP000078541">
    <property type="component" value="Unassembled WGS sequence"/>
</dbReference>
<evidence type="ECO:0000313" key="9">
    <source>
        <dbReference type="Proteomes" id="UP000078541"/>
    </source>
</evidence>
<organism evidence="8 9">
    <name type="scientific">Trachymyrmex septentrionalis</name>
    <dbReference type="NCBI Taxonomy" id="34720"/>
    <lineage>
        <taxon>Eukaryota</taxon>
        <taxon>Metazoa</taxon>
        <taxon>Ecdysozoa</taxon>
        <taxon>Arthropoda</taxon>
        <taxon>Hexapoda</taxon>
        <taxon>Insecta</taxon>
        <taxon>Pterygota</taxon>
        <taxon>Neoptera</taxon>
        <taxon>Endopterygota</taxon>
        <taxon>Hymenoptera</taxon>
        <taxon>Apocrita</taxon>
        <taxon>Aculeata</taxon>
        <taxon>Formicoidea</taxon>
        <taxon>Formicidae</taxon>
        <taxon>Myrmicinae</taxon>
        <taxon>Trachymyrmex</taxon>
    </lineage>
</organism>
<feature type="compositionally biased region" description="Basic and acidic residues" evidence="6">
    <location>
        <begin position="80"/>
        <end position="99"/>
    </location>
</feature>
<keyword evidence="3" id="KW-0732">Signal</keyword>
<dbReference type="InterPro" id="IPR018939">
    <property type="entry name" value="Autophagy-rel_prot_27"/>
</dbReference>
<protein>
    <submittedName>
        <fullName evidence="8">Cation-dependent mannose-6-phosphate receptor</fullName>
    </submittedName>
</protein>
<feature type="region of interest" description="Disordered" evidence="6">
    <location>
        <begin position="1"/>
        <end position="100"/>
    </location>
</feature>
<keyword evidence="9" id="KW-1185">Reference proteome</keyword>
<sequence>RRHDRCRNAATREDAFFRRATRESRGERQREKETRRKGRGGAICIGQENCGARSEREREEDEELEDEEDVEEEEEEKEEEERQERQKREPRVRTTDRRSVPIATRRARRARNRHVLHARFSTCMAHVCPCINVHIRQIHFRTAVRPLCILHNNVNKTVLTTGTIKETRMKLLDDKFPIFEILHNDTKIIINIVCYMGNKETSFALDSISNKSYNFKLVSPYGCKLQREMGLSTGSLLVILFFVSVGVYFIGGIIVLKALRGATGWEMVPNHEFWCKLPSLVRDGVVFAFNCCRADSYERI</sequence>